<reference evidence="2 3" key="1">
    <citation type="submission" date="2014-09" db="EMBL/GenBank/DDBJ databases">
        <authorList>
            <person name="Magalhaes I.L.F."/>
            <person name="Oliveira U."/>
            <person name="Santos F.R."/>
            <person name="Vidigal T.H.D.A."/>
            <person name="Brescovit A.D."/>
            <person name="Santos A.J."/>
        </authorList>
    </citation>
    <scope>NUCLEOTIDE SEQUENCE [LARGE SCALE GENOMIC DNA]</scope>
</reference>
<dbReference type="OrthoDB" id="10308000at2759"/>
<evidence type="ECO:0000256" key="1">
    <source>
        <dbReference type="SAM" id="MobiDB-lite"/>
    </source>
</evidence>
<sequence length="700" mass="77481">MAYARLNNLQSYQHHYFSTPALDNRGSSNAINDFGPPASSTIQRKPIHYSFPRAHDAAGRWPSHLDAQARVYRLAAYRRLLRSRAHCETVFVEFERTLLSVMHDAIDMNLLRNTADLLYKFPAETAQASDAIEGKMEHIALILACVRLCSASHPSNDRIDPRQAQDLLFLAEEAVEVHNASQIKSLAGLQAGMLLLIIYESEKRCRDGQWDRLWEGLIGACVEMRLHDLAGHTMSRDDPQFTHFTSRQEEFAVRICDLDQDALDHARVLQLPASLHYTRATYSLRLIDLAFLNYEWVRALKDTSTPSSSDLQPAARQQLLHRIPPMLQQLHQLYFRPDLSMRLKQENSQDNKAALNAAVILRDRWLLCHQAMSTLGSIYLSERASWDAQGDLTSVAASLVSTALNLVEHNEPEMVRHLQGAPINIGRWHRVLEACYVILQAVRLEGKLSRSSATAPLHRVWCEKVSRALKPLQASHQGAWAAAAITTRILSGESWDAALQSASRQIGYGSQTSLRSLLQLGGRAGCMDTRKLLEQQCDVTAGYIAAAPRLDTDSDAHSQSTTPLPSSVGGSISVSSTHELGSLQHQPFSLAVGSSTRPAPATMALNTTSLAPSSNHANQAPSLFLEPLEWWGSTDPSSSSGGSCSSDYQAYGNHATENWATVPVAGSAVPFNELQRRNASFIPHVSTLELENDFMPFRSS</sequence>
<dbReference type="EMBL" id="CCYA01000276">
    <property type="protein sequence ID" value="CEH18898.1"/>
    <property type="molecule type" value="Genomic_DNA"/>
</dbReference>
<accession>A0A0N7LBB2</accession>
<evidence type="ECO:0000313" key="3">
    <source>
        <dbReference type="Proteomes" id="UP000054845"/>
    </source>
</evidence>
<keyword evidence="3" id="KW-1185">Reference proteome</keyword>
<name>A0A0N7LBB2_9BASI</name>
<evidence type="ECO:0000313" key="2">
    <source>
        <dbReference type="EMBL" id="CEH18898.1"/>
    </source>
</evidence>
<proteinExistence type="predicted"/>
<dbReference type="AlphaFoldDB" id="A0A0N7LBB2"/>
<dbReference type="Proteomes" id="UP000054845">
    <property type="component" value="Unassembled WGS sequence"/>
</dbReference>
<organism evidence="2 3">
    <name type="scientific">Ceraceosorus bombacis</name>
    <dbReference type="NCBI Taxonomy" id="401625"/>
    <lineage>
        <taxon>Eukaryota</taxon>
        <taxon>Fungi</taxon>
        <taxon>Dikarya</taxon>
        <taxon>Basidiomycota</taxon>
        <taxon>Ustilaginomycotina</taxon>
        <taxon>Exobasidiomycetes</taxon>
        <taxon>Ceraceosorales</taxon>
        <taxon>Ceraceosoraceae</taxon>
        <taxon>Ceraceosorus</taxon>
    </lineage>
</organism>
<protein>
    <submittedName>
        <fullName evidence="2">Uncharacterized protein</fullName>
    </submittedName>
</protein>
<feature type="region of interest" description="Disordered" evidence="1">
    <location>
        <begin position="552"/>
        <end position="571"/>
    </location>
</feature>